<dbReference type="InterPro" id="IPR009061">
    <property type="entry name" value="DNA-bd_dom_put_sf"/>
</dbReference>
<dbReference type="Pfam" id="PF13411">
    <property type="entry name" value="MerR_1"/>
    <property type="match status" value="1"/>
</dbReference>
<dbReference type="CDD" id="cd01106">
    <property type="entry name" value="HTH_TipAL-Mta"/>
    <property type="match status" value="1"/>
</dbReference>
<protein>
    <submittedName>
        <fullName evidence="6">MerR family transcriptional regulator</fullName>
    </submittedName>
</protein>
<dbReference type="InterPro" id="IPR000551">
    <property type="entry name" value="MerR-type_HTH_dom"/>
</dbReference>
<accession>A0ABW3G3G1</accession>
<dbReference type="EMBL" id="JBHTIL010000001">
    <property type="protein sequence ID" value="MFD0925000.1"/>
    <property type="molecule type" value="Genomic_DNA"/>
</dbReference>
<dbReference type="RefSeq" id="WP_253647017.1">
    <property type="nucleotide sequence ID" value="NZ_BAAAMO010000002.1"/>
</dbReference>
<keyword evidence="1" id="KW-0678">Repressor</keyword>
<evidence type="ECO:0000259" key="5">
    <source>
        <dbReference type="PROSITE" id="PS50937"/>
    </source>
</evidence>
<dbReference type="Proteomes" id="UP001597068">
    <property type="component" value="Unassembled WGS sequence"/>
</dbReference>
<keyword evidence="7" id="KW-1185">Reference proteome</keyword>
<evidence type="ECO:0000313" key="7">
    <source>
        <dbReference type="Proteomes" id="UP001597068"/>
    </source>
</evidence>
<dbReference type="InterPro" id="IPR012925">
    <property type="entry name" value="TipAS_dom"/>
</dbReference>
<dbReference type="PROSITE" id="PS50937">
    <property type="entry name" value="HTH_MERR_2"/>
    <property type="match status" value="1"/>
</dbReference>
<evidence type="ECO:0000256" key="2">
    <source>
        <dbReference type="ARBA" id="ARBA00023015"/>
    </source>
</evidence>
<gene>
    <name evidence="6" type="ORF">ACFQ04_04545</name>
</gene>
<dbReference type="Gene3D" id="1.10.1660.10">
    <property type="match status" value="1"/>
</dbReference>
<keyword evidence="3" id="KW-0238">DNA-binding</keyword>
<evidence type="ECO:0000256" key="4">
    <source>
        <dbReference type="ARBA" id="ARBA00023163"/>
    </source>
</evidence>
<dbReference type="PROSITE" id="PS00552">
    <property type="entry name" value="HTH_MERR_1"/>
    <property type="match status" value="1"/>
</dbReference>
<keyword evidence="2" id="KW-0805">Transcription regulation</keyword>
<dbReference type="SUPFAM" id="SSF46955">
    <property type="entry name" value="Putative DNA-binding domain"/>
    <property type="match status" value="1"/>
</dbReference>
<evidence type="ECO:0000313" key="6">
    <source>
        <dbReference type="EMBL" id="MFD0925000.1"/>
    </source>
</evidence>
<feature type="domain" description="HTH merR-type" evidence="5">
    <location>
        <begin position="6"/>
        <end position="75"/>
    </location>
</feature>
<organism evidence="6 7">
    <name type="scientific">Williamsia deligens</name>
    <dbReference type="NCBI Taxonomy" id="321325"/>
    <lineage>
        <taxon>Bacteria</taxon>
        <taxon>Bacillati</taxon>
        <taxon>Actinomycetota</taxon>
        <taxon>Actinomycetes</taxon>
        <taxon>Mycobacteriales</taxon>
        <taxon>Nocardiaceae</taxon>
        <taxon>Williamsia</taxon>
    </lineage>
</organism>
<sequence>MTAGETYRVGCLAELTGLTVRALHHYDELGLVRPSGRTSAGYRLYDESDVQRLYRVIALRSLGLPLDRIADVLDDASSVASTLAEHDRAVAEQIAALQAVRSRIAIGLASVRDARGSSSDLLDVIREVMTMDETMSRYFDADQLGALHRRRETVGDERIAQVESRWPGLIAEVDAAIAEGVDPASPRAVALAVEWMGLLEEFHGNDPGLRESLYTVAHDNAELQADPSAEPMFAGPSKEQMEFIGAAYEHRS</sequence>
<dbReference type="Pfam" id="PF07739">
    <property type="entry name" value="TipAS"/>
    <property type="match status" value="1"/>
</dbReference>
<proteinExistence type="predicted"/>
<dbReference type="PANTHER" id="PTHR30204">
    <property type="entry name" value="REDOX-CYCLING DRUG-SENSING TRANSCRIPTIONAL ACTIVATOR SOXR"/>
    <property type="match status" value="1"/>
</dbReference>
<keyword evidence="4" id="KW-0804">Transcription</keyword>
<reference evidence="7" key="1">
    <citation type="journal article" date="2019" name="Int. J. Syst. Evol. Microbiol.">
        <title>The Global Catalogue of Microorganisms (GCM) 10K type strain sequencing project: providing services to taxonomists for standard genome sequencing and annotation.</title>
        <authorList>
            <consortium name="The Broad Institute Genomics Platform"/>
            <consortium name="The Broad Institute Genome Sequencing Center for Infectious Disease"/>
            <person name="Wu L."/>
            <person name="Ma J."/>
        </authorList>
    </citation>
    <scope>NUCLEOTIDE SEQUENCE [LARGE SCALE GENOMIC DNA]</scope>
    <source>
        <strain evidence="7">CCUG 50873</strain>
    </source>
</reference>
<evidence type="ECO:0000256" key="3">
    <source>
        <dbReference type="ARBA" id="ARBA00023125"/>
    </source>
</evidence>
<evidence type="ECO:0000256" key="1">
    <source>
        <dbReference type="ARBA" id="ARBA00022491"/>
    </source>
</evidence>
<name>A0ABW3G3G1_9NOCA</name>
<dbReference type="SMART" id="SM00422">
    <property type="entry name" value="HTH_MERR"/>
    <property type="match status" value="1"/>
</dbReference>
<dbReference type="InterPro" id="IPR047057">
    <property type="entry name" value="MerR_fam"/>
</dbReference>
<dbReference type="PRINTS" id="PR00040">
    <property type="entry name" value="HTHMERR"/>
</dbReference>
<comment type="caution">
    <text evidence="6">The sequence shown here is derived from an EMBL/GenBank/DDBJ whole genome shotgun (WGS) entry which is preliminary data.</text>
</comment>
<dbReference type="PANTHER" id="PTHR30204:SF69">
    <property type="entry name" value="MERR-FAMILY TRANSCRIPTIONAL REGULATOR"/>
    <property type="match status" value="1"/>
</dbReference>